<dbReference type="EMBL" id="JANAWD010000738">
    <property type="protein sequence ID" value="KAJ3476208.1"/>
    <property type="molecule type" value="Genomic_DNA"/>
</dbReference>
<dbReference type="InterPro" id="IPR051681">
    <property type="entry name" value="Ser/Thr_Kinases-Pseudokinases"/>
</dbReference>
<dbReference type="PROSITE" id="PS00107">
    <property type="entry name" value="PROTEIN_KINASE_ATP"/>
    <property type="match status" value="1"/>
</dbReference>
<evidence type="ECO:0000256" key="1">
    <source>
        <dbReference type="ARBA" id="ARBA00022527"/>
    </source>
</evidence>
<dbReference type="CDD" id="cd21037">
    <property type="entry name" value="MLKL_NTD"/>
    <property type="match status" value="1"/>
</dbReference>
<dbReference type="SMART" id="SM00220">
    <property type="entry name" value="S_TKc"/>
    <property type="match status" value="1"/>
</dbReference>
<evidence type="ECO:0000256" key="3">
    <source>
        <dbReference type="ARBA" id="ARBA00022840"/>
    </source>
</evidence>
<dbReference type="PROSITE" id="PS00108">
    <property type="entry name" value="PROTEIN_KINASE_ST"/>
    <property type="match status" value="1"/>
</dbReference>
<evidence type="ECO:0000313" key="6">
    <source>
        <dbReference type="EMBL" id="KAJ3476208.1"/>
    </source>
</evidence>
<organism evidence="6 7">
    <name type="scientific">Meripilus lineatus</name>
    <dbReference type="NCBI Taxonomy" id="2056292"/>
    <lineage>
        <taxon>Eukaryota</taxon>
        <taxon>Fungi</taxon>
        <taxon>Dikarya</taxon>
        <taxon>Basidiomycota</taxon>
        <taxon>Agaricomycotina</taxon>
        <taxon>Agaricomycetes</taxon>
        <taxon>Polyporales</taxon>
        <taxon>Meripilaceae</taxon>
        <taxon>Meripilus</taxon>
    </lineage>
</organism>
<dbReference type="AlphaFoldDB" id="A0AAD5YDE1"/>
<dbReference type="SUPFAM" id="SSF56112">
    <property type="entry name" value="Protein kinase-like (PK-like)"/>
    <property type="match status" value="1"/>
</dbReference>
<dbReference type="InterPro" id="IPR059179">
    <property type="entry name" value="MLKL-like_MCAfunc"/>
</dbReference>
<evidence type="ECO:0000256" key="2">
    <source>
        <dbReference type="ARBA" id="ARBA00022741"/>
    </source>
</evidence>
<dbReference type="Pfam" id="PF07714">
    <property type="entry name" value="PK_Tyr_Ser-Thr"/>
    <property type="match status" value="1"/>
</dbReference>
<feature type="domain" description="Protein kinase" evidence="5">
    <location>
        <begin position="232"/>
        <end position="493"/>
    </location>
</feature>
<keyword evidence="1" id="KW-0723">Serine/threonine-protein kinase</keyword>
<dbReference type="InterPro" id="IPR017441">
    <property type="entry name" value="Protein_kinase_ATP_BS"/>
</dbReference>
<dbReference type="InterPro" id="IPR000719">
    <property type="entry name" value="Prot_kinase_dom"/>
</dbReference>
<keyword evidence="1" id="KW-0808">Transferase</keyword>
<dbReference type="Gene3D" id="1.20.930.20">
    <property type="entry name" value="Adaptor protein Cbl, N-terminal domain"/>
    <property type="match status" value="1"/>
</dbReference>
<dbReference type="InterPro" id="IPR008271">
    <property type="entry name" value="Ser/Thr_kinase_AS"/>
</dbReference>
<dbReference type="Gene3D" id="1.10.510.10">
    <property type="entry name" value="Transferase(Phosphotransferase) domain 1"/>
    <property type="match status" value="1"/>
</dbReference>
<keyword evidence="2 4" id="KW-0547">Nucleotide-binding</keyword>
<comment type="caution">
    <text evidence="6">The sequence shown here is derived from an EMBL/GenBank/DDBJ whole genome shotgun (WGS) entry which is preliminary data.</text>
</comment>
<dbReference type="InterPro" id="IPR001245">
    <property type="entry name" value="Ser-Thr/Tyr_kinase_cat_dom"/>
</dbReference>
<dbReference type="Proteomes" id="UP001212997">
    <property type="component" value="Unassembled WGS sequence"/>
</dbReference>
<accession>A0AAD5YDE1</accession>
<name>A0AAD5YDE1_9APHY</name>
<dbReference type="GO" id="GO:0005524">
    <property type="term" value="F:ATP binding"/>
    <property type="evidence" value="ECO:0007669"/>
    <property type="project" value="UniProtKB-UniRule"/>
</dbReference>
<dbReference type="InterPro" id="IPR036537">
    <property type="entry name" value="Adaptor_Cbl_N_dom_sf"/>
</dbReference>
<sequence>MPQDPLKINFTFKDGMDFGCSQALTVLSSTAKLLWTLAQQERDNKEEIKRLSSHATNLHRALDERCGASQTIPQNLLELIEPLTTALSDITVMLQELQNQSYLKRFLWSIPISDRISKAYADINHAFQILQLGSFIDIVQAQKDVQSLLLAQSNRARKALEPIQQGNGDIIESLEVPEIALQEALHLRAETTNSTTDVRRIYLEKSVLALQRRSGPNRISPNVPVITSFDIIITREELGTGGFGKVYKGFWKGNMVAVKVLNDTVPMNMMLSEVDVWKRLKHPNILQFFGANPFPTQPFLVSALMEYGDATEFLRRNPRADRTQILLDTATGLAYLHQDDIRVVHRDLKPSNILIDHEGKACISDFGLSKLKQHLTTVVQPTNKRASIMQMGTIRYMAPEQIQHSSSSRSIDIYAFAMTAFEIFTGEPPFSQISDERIVEIVVDRKERPVCPPLDECPFLEERMWKLMERAWVPDPLSRPKAIELVAELSSWKFQAPLSEEPQSIPIQLKRY</sequence>
<dbReference type="GO" id="GO:0004674">
    <property type="term" value="F:protein serine/threonine kinase activity"/>
    <property type="evidence" value="ECO:0007669"/>
    <property type="project" value="UniProtKB-KW"/>
</dbReference>
<keyword evidence="1" id="KW-0418">Kinase</keyword>
<reference evidence="6" key="1">
    <citation type="submission" date="2022-07" db="EMBL/GenBank/DDBJ databases">
        <title>Genome Sequence of Physisporinus lineatus.</title>
        <authorList>
            <person name="Buettner E."/>
        </authorList>
    </citation>
    <scope>NUCLEOTIDE SEQUENCE</scope>
    <source>
        <strain evidence="6">VT162</strain>
    </source>
</reference>
<evidence type="ECO:0000313" key="7">
    <source>
        <dbReference type="Proteomes" id="UP001212997"/>
    </source>
</evidence>
<dbReference type="GO" id="GO:0007166">
    <property type="term" value="P:cell surface receptor signaling pathway"/>
    <property type="evidence" value="ECO:0007669"/>
    <property type="project" value="InterPro"/>
</dbReference>
<protein>
    <recommendedName>
        <fullName evidence="5">Protein kinase domain-containing protein</fullName>
    </recommendedName>
</protein>
<keyword evidence="7" id="KW-1185">Reference proteome</keyword>
<dbReference type="InterPro" id="IPR011009">
    <property type="entry name" value="Kinase-like_dom_sf"/>
</dbReference>
<feature type="binding site" evidence="4">
    <location>
        <position position="259"/>
    </location>
    <ligand>
        <name>ATP</name>
        <dbReference type="ChEBI" id="CHEBI:30616"/>
    </ligand>
</feature>
<evidence type="ECO:0000259" key="5">
    <source>
        <dbReference type="PROSITE" id="PS50011"/>
    </source>
</evidence>
<gene>
    <name evidence="6" type="ORF">NLI96_g11320</name>
</gene>
<evidence type="ECO:0000256" key="4">
    <source>
        <dbReference type="PROSITE-ProRule" id="PRU10141"/>
    </source>
</evidence>
<dbReference type="PANTHER" id="PTHR44329">
    <property type="entry name" value="SERINE/THREONINE-PROTEIN KINASE TNNI3K-RELATED"/>
    <property type="match status" value="1"/>
</dbReference>
<proteinExistence type="predicted"/>
<keyword evidence="3 4" id="KW-0067">ATP-binding</keyword>
<dbReference type="PROSITE" id="PS50011">
    <property type="entry name" value="PROTEIN_KINASE_DOM"/>
    <property type="match status" value="1"/>
</dbReference>